<evidence type="ECO:0000313" key="3">
    <source>
        <dbReference type="EMBL" id="PPQ34177.1"/>
    </source>
</evidence>
<dbReference type="Pfam" id="PF08378">
    <property type="entry name" value="NERD"/>
    <property type="match status" value="1"/>
</dbReference>
<keyword evidence="4" id="KW-1185">Reference proteome</keyword>
<dbReference type="PROSITE" id="PS50965">
    <property type="entry name" value="NERD"/>
    <property type="match status" value="1"/>
</dbReference>
<feature type="domain" description="NERD" evidence="2">
    <location>
        <begin position="90"/>
        <end position="203"/>
    </location>
</feature>
<feature type="transmembrane region" description="Helical" evidence="1">
    <location>
        <begin position="20"/>
        <end position="45"/>
    </location>
</feature>
<keyword evidence="1" id="KW-0812">Transmembrane</keyword>
<sequence length="276" mass="30580">MGPSLLPVMPTLAGAFQELASFASGRATLVGAALLAIGLIVRWFATISGRSRPREQRPIRVPARQELGRPLWEQDSRQTQHTSELRAQALGRLGEGLVTAELETGGWPMLRNVILSVDGRTAEIDHAIRVPDGIILLEVKTFSGFITGTENDLYWMQHVQGRTYRFLNPVRQNMRHVRALTTFIDDPTINIRGLVVSAGRARFCPELTNVAVPLALLRRVMDTEASQTEIAPSLQKAWTRLEAEALLSPSRRDDHIRFARTCREAAATVSRVTGEA</sequence>
<name>A0A2S6NHU3_RHOGL</name>
<keyword evidence="1" id="KW-0472">Membrane</keyword>
<dbReference type="OrthoDB" id="5782056at2"/>
<proteinExistence type="predicted"/>
<comment type="caution">
    <text evidence="3">The sequence shown here is derived from an EMBL/GenBank/DDBJ whole genome shotgun (WGS) entry which is preliminary data.</text>
</comment>
<evidence type="ECO:0000256" key="1">
    <source>
        <dbReference type="SAM" id="Phobius"/>
    </source>
</evidence>
<dbReference type="AlphaFoldDB" id="A0A2S6NHU3"/>
<evidence type="ECO:0000313" key="4">
    <source>
        <dbReference type="Proteomes" id="UP000239724"/>
    </source>
</evidence>
<accession>A0A2S6NHU3</accession>
<organism evidence="3 4">
    <name type="scientific">Rhodopila globiformis</name>
    <name type="common">Rhodopseudomonas globiformis</name>
    <dbReference type="NCBI Taxonomy" id="1071"/>
    <lineage>
        <taxon>Bacteria</taxon>
        <taxon>Pseudomonadati</taxon>
        <taxon>Pseudomonadota</taxon>
        <taxon>Alphaproteobacteria</taxon>
        <taxon>Acetobacterales</taxon>
        <taxon>Acetobacteraceae</taxon>
        <taxon>Rhodopila</taxon>
    </lineage>
</organism>
<protein>
    <recommendedName>
        <fullName evidence="2">NERD domain-containing protein</fullName>
    </recommendedName>
</protein>
<keyword evidence="1" id="KW-1133">Transmembrane helix</keyword>
<reference evidence="3 4" key="1">
    <citation type="journal article" date="2018" name="Arch. Microbiol.">
        <title>New insights into the metabolic potential of the phototrophic purple bacterium Rhodopila globiformis DSM 161(T) from its draft genome sequence and evidence for a vanadium-dependent nitrogenase.</title>
        <authorList>
            <person name="Imhoff J.F."/>
            <person name="Rahn T."/>
            <person name="Kunzel S."/>
            <person name="Neulinger S.C."/>
        </authorList>
    </citation>
    <scope>NUCLEOTIDE SEQUENCE [LARGE SCALE GENOMIC DNA]</scope>
    <source>
        <strain evidence="3 4">DSM 161</strain>
    </source>
</reference>
<dbReference type="RefSeq" id="WP_104519166.1">
    <property type="nucleotide sequence ID" value="NZ_NHRY01000128.1"/>
</dbReference>
<dbReference type="InterPro" id="IPR011528">
    <property type="entry name" value="NERD"/>
</dbReference>
<dbReference type="Proteomes" id="UP000239724">
    <property type="component" value="Unassembled WGS sequence"/>
</dbReference>
<evidence type="ECO:0000259" key="2">
    <source>
        <dbReference type="PROSITE" id="PS50965"/>
    </source>
</evidence>
<dbReference type="EMBL" id="NHRY01000128">
    <property type="protein sequence ID" value="PPQ34177.1"/>
    <property type="molecule type" value="Genomic_DNA"/>
</dbReference>
<gene>
    <name evidence="3" type="ORF">CCS01_12420</name>
</gene>